<dbReference type="AlphaFoldDB" id="A0ABD5YSG1"/>
<evidence type="ECO:0000256" key="2">
    <source>
        <dbReference type="SAM" id="Phobius"/>
    </source>
</evidence>
<accession>A0ABD5YSG1</accession>
<dbReference type="Pfam" id="PF09851">
    <property type="entry name" value="SHOCT"/>
    <property type="match status" value="1"/>
</dbReference>
<sequence>MADDRLQSLGMIVAVVTLPLGILAVLFVGAKVGASVFIVGWLLLVPLLFIIDEELLPTVAAHDTQPDRTDSLSVLKERYARGELDDEAFERRVETLLETEDSERNHDTHSNSREREFACDR</sequence>
<name>A0ABD5YSG1_9EURY</name>
<proteinExistence type="predicted"/>
<feature type="transmembrane region" description="Helical" evidence="2">
    <location>
        <begin position="34"/>
        <end position="51"/>
    </location>
</feature>
<evidence type="ECO:0000313" key="5">
    <source>
        <dbReference type="Proteomes" id="UP001596417"/>
    </source>
</evidence>
<gene>
    <name evidence="4" type="ORF">ACFQL7_14260</name>
</gene>
<keyword evidence="5" id="KW-1185">Reference proteome</keyword>
<comment type="caution">
    <text evidence="4">The sequence shown here is derived from an EMBL/GenBank/DDBJ whole genome shotgun (WGS) entry which is preliminary data.</text>
</comment>
<feature type="domain" description="SHOCT" evidence="3">
    <location>
        <begin position="70"/>
        <end position="97"/>
    </location>
</feature>
<reference evidence="4 5" key="1">
    <citation type="journal article" date="2019" name="Int. J. Syst. Evol. Microbiol.">
        <title>The Global Catalogue of Microorganisms (GCM) 10K type strain sequencing project: providing services to taxonomists for standard genome sequencing and annotation.</title>
        <authorList>
            <consortium name="The Broad Institute Genomics Platform"/>
            <consortium name="The Broad Institute Genome Sequencing Center for Infectious Disease"/>
            <person name="Wu L."/>
            <person name="Ma J."/>
        </authorList>
    </citation>
    <scope>NUCLEOTIDE SEQUENCE [LARGE SCALE GENOMIC DNA]</scope>
    <source>
        <strain evidence="4 5">RDMS1</strain>
    </source>
</reference>
<keyword evidence="2" id="KW-0472">Membrane</keyword>
<keyword evidence="2" id="KW-1133">Transmembrane helix</keyword>
<evidence type="ECO:0000313" key="4">
    <source>
        <dbReference type="EMBL" id="MFC7190877.1"/>
    </source>
</evidence>
<dbReference type="EMBL" id="JBHTAX010000001">
    <property type="protein sequence ID" value="MFC7190877.1"/>
    <property type="molecule type" value="Genomic_DNA"/>
</dbReference>
<feature type="transmembrane region" description="Helical" evidence="2">
    <location>
        <begin position="9"/>
        <end position="28"/>
    </location>
</feature>
<protein>
    <submittedName>
        <fullName evidence="4">SHOCT domain-containing protein</fullName>
    </submittedName>
</protein>
<feature type="region of interest" description="Disordered" evidence="1">
    <location>
        <begin position="97"/>
        <end position="121"/>
    </location>
</feature>
<evidence type="ECO:0000259" key="3">
    <source>
        <dbReference type="Pfam" id="PF09851"/>
    </source>
</evidence>
<keyword evidence="2" id="KW-0812">Transmembrane</keyword>
<dbReference type="InterPro" id="IPR018649">
    <property type="entry name" value="SHOCT"/>
</dbReference>
<dbReference type="GeneID" id="76200542"/>
<feature type="compositionally biased region" description="Basic and acidic residues" evidence="1">
    <location>
        <begin position="102"/>
        <end position="121"/>
    </location>
</feature>
<dbReference type="RefSeq" id="WP_264555893.1">
    <property type="nucleotide sequence ID" value="NZ_CP109979.1"/>
</dbReference>
<organism evidence="4 5">
    <name type="scientific">Halocatena marina</name>
    <dbReference type="NCBI Taxonomy" id="2934937"/>
    <lineage>
        <taxon>Archaea</taxon>
        <taxon>Methanobacteriati</taxon>
        <taxon>Methanobacteriota</taxon>
        <taxon>Stenosarchaea group</taxon>
        <taxon>Halobacteria</taxon>
        <taxon>Halobacteriales</taxon>
        <taxon>Natronomonadaceae</taxon>
        <taxon>Halocatena</taxon>
    </lineage>
</organism>
<evidence type="ECO:0000256" key="1">
    <source>
        <dbReference type="SAM" id="MobiDB-lite"/>
    </source>
</evidence>
<dbReference type="Proteomes" id="UP001596417">
    <property type="component" value="Unassembled WGS sequence"/>
</dbReference>